<reference evidence="6" key="1">
    <citation type="submission" date="2019-07" db="EMBL/GenBank/DDBJ databases">
        <authorList>
            <person name="Palmer J.M."/>
        </authorList>
    </citation>
    <scope>NUCLEOTIDE SEQUENCE</scope>
    <source>
        <strain evidence="6">PC9</strain>
    </source>
</reference>
<dbReference type="AlphaFoldDB" id="A0A8H6ZUR4"/>
<keyword evidence="3" id="KW-0234">DNA repair</keyword>
<dbReference type="FunFam" id="1.10.340.30:FF:000004">
    <property type="entry name" value="DNA-3-methyladenine glycosylase II"/>
    <property type="match status" value="1"/>
</dbReference>
<feature type="domain" description="HhH-GPD" evidence="5">
    <location>
        <begin position="135"/>
        <end position="297"/>
    </location>
</feature>
<dbReference type="InterPro" id="IPR051912">
    <property type="entry name" value="Alkylbase_DNA_Glycosylase/TA"/>
</dbReference>
<gene>
    <name evidence="6" type="ORF">PC9H_007357</name>
</gene>
<dbReference type="VEuPathDB" id="FungiDB:PC9H_007357"/>
<evidence type="ECO:0000313" key="7">
    <source>
        <dbReference type="Proteomes" id="UP000623687"/>
    </source>
</evidence>
<evidence type="ECO:0000256" key="2">
    <source>
        <dbReference type="ARBA" id="ARBA00022763"/>
    </source>
</evidence>
<feature type="compositionally biased region" description="Acidic residues" evidence="4">
    <location>
        <begin position="299"/>
        <end position="308"/>
    </location>
</feature>
<feature type="region of interest" description="Disordered" evidence="4">
    <location>
        <begin position="1"/>
        <end position="68"/>
    </location>
</feature>
<dbReference type="OrthoDB" id="415889at2759"/>
<dbReference type="SMART" id="SM00478">
    <property type="entry name" value="ENDO3c"/>
    <property type="match status" value="1"/>
</dbReference>
<organism evidence="6 7">
    <name type="scientific">Pleurotus ostreatus</name>
    <name type="common">Oyster mushroom</name>
    <name type="synonym">White-rot fungus</name>
    <dbReference type="NCBI Taxonomy" id="5322"/>
    <lineage>
        <taxon>Eukaryota</taxon>
        <taxon>Fungi</taxon>
        <taxon>Dikarya</taxon>
        <taxon>Basidiomycota</taxon>
        <taxon>Agaricomycotina</taxon>
        <taxon>Agaricomycetes</taxon>
        <taxon>Agaricomycetidae</taxon>
        <taxon>Agaricales</taxon>
        <taxon>Pleurotineae</taxon>
        <taxon>Pleurotaceae</taxon>
        <taxon>Pleurotus</taxon>
    </lineage>
</organism>
<feature type="compositionally biased region" description="Polar residues" evidence="4">
    <location>
        <begin position="314"/>
        <end position="327"/>
    </location>
</feature>
<dbReference type="GO" id="GO:0005634">
    <property type="term" value="C:nucleus"/>
    <property type="evidence" value="ECO:0007669"/>
    <property type="project" value="TreeGrafter"/>
</dbReference>
<dbReference type="GO" id="GO:0006307">
    <property type="term" value="P:DNA alkylation repair"/>
    <property type="evidence" value="ECO:0007669"/>
    <property type="project" value="TreeGrafter"/>
</dbReference>
<dbReference type="GeneID" id="59377175"/>
<dbReference type="EMBL" id="JACETU010000005">
    <property type="protein sequence ID" value="KAF7428138.1"/>
    <property type="molecule type" value="Genomic_DNA"/>
</dbReference>
<dbReference type="Proteomes" id="UP000623687">
    <property type="component" value="Unassembled WGS sequence"/>
</dbReference>
<dbReference type="GO" id="GO:0008725">
    <property type="term" value="F:DNA-3-methyladenine glycosylase activity"/>
    <property type="evidence" value="ECO:0007669"/>
    <property type="project" value="TreeGrafter"/>
</dbReference>
<dbReference type="GO" id="GO:0006285">
    <property type="term" value="P:base-excision repair, AP site formation"/>
    <property type="evidence" value="ECO:0007669"/>
    <property type="project" value="UniProtKB-ARBA"/>
</dbReference>
<dbReference type="CDD" id="cd00056">
    <property type="entry name" value="ENDO3c"/>
    <property type="match status" value="1"/>
</dbReference>
<keyword evidence="2" id="KW-0227">DNA damage</keyword>
<sequence length="425" mass="46017">MRVTRSASKAASASTPVETPPQATPARTVAKRKAASTGTGSKKPRKATKNENTAEEGQEQEETPATPVFAIPPRVLADDDSDVVPAVLSFSFDEAKNHLIKADPRFEGLFNEVTCKPYEKLERVHPFQALATSILGQQISWMAARSINHRFVRLYNPTLPEKPSDVVTDTSDLFPTPDQVAKTDLNILRTAGLSGRKAEYVQDLASRFADGRLSTSKLLNANDEELAEMLIEVRGIGRWTVDMFAIFSLRRPDILPVGDLGVQRGVARWFLALHSPTYNISISPDKVTGGELKSTPLDKDDDDDDEEGTLPVFGTTSTTPVEPQDVSSVPPGGVAATPMPDGSKKNVAAMPPPLTPATRKILTSTSAPATPLPGGLTASDLKSRLDGKKKIKGALITPQEMEELTTPWKPYRSLAVYYMWALADG</sequence>
<dbReference type="SUPFAM" id="SSF48150">
    <property type="entry name" value="DNA-glycosylase"/>
    <property type="match status" value="1"/>
</dbReference>
<dbReference type="PANTHER" id="PTHR43003">
    <property type="entry name" value="DNA-3-METHYLADENINE GLYCOSYLASE"/>
    <property type="match status" value="1"/>
</dbReference>
<keyword evidence="7" id="KW-1185">Reference proteome</keyword>
<comment type="similarity">
    <text evidence="1">Belongs to the alkylbase DNA glycosidase AlkA family.</text>
</comment>
<evidence type="ECO:0000313" key="6">
    <source>
        <dbReference type="EMBL" id="KAF7428138.1"/>
    </source>
</evidence>
<feature type="compositionally biased region" description="Acidic residues" evidence="4">
    <location>
        <begin position="53"/>
        <end position="62"/>
    </location>
</feature>
<dbReference type="Gene3D" id="1.10.1670.40">
    <property type="match status" value="2"/>
</dbReference>
<dbReference type="InterPro" id="IPR003265">
    <property type="entry name" value="HhH-GPD_domain"/>
</dbReference>
<comment type="caution">
    <text evidence="6">The sequence shown here is derived from an EMBL/GenBank/DDBJ whole genome shotgun (WGS) entry which is preliminary data.</text>
</comment>
<dbReference type="InterPro" id="IPR011257">
    <property type="entry name" value="DNA_glycosylase"/>
</dbReference>
<dbReference type="GO" id="GO:0032131">
    <property type="term" value="F:alkylated DNA binding"/>
    <property type="evidence" value="ECO:0007669"/>
    <property type="project" value="TreeGrafter"/>
</dbReference>
<dbReference type="GO" id="GO:0032993">
    <property type="term" value="C:protein-DNA complex"/>
    <property type="evidence" value="ECO:0007669"/>
    <property type="project" value="TreeGrafter"/>
</dbReference>
<evidence type="ECO:0000256" key="1">
    <source>
        <dbReference type="ARBA" id="ARBA00010817"/>
    </source>
</evidence>
<protein>
    <recommendedName>
        <fullName evidence="5">HhH-GPD domain-containing protein</fullName>
    </recommendedName>
</protein>
<dbReference type="RefSeq" id="XP_036630510.1">
    <property type="nucleotide sequence ID" value="XM_036776890.1"/>
</dbReference>
<accession>A0A8H6ZUR4</accession>
<dbReference type="GO" id="GO:0043916">
    <property type="term" value="F:DNA-7-methylguanine glycosylase activity"/>
    <property type="evidence" value="ECO:0007669"/>
    <property type="project" value="TreeGrafter"/>
</dbReference>
<dbReference type="Pfam" id="PF00730">
    <property type="entry name" value="HhH-GPD"/>
    <property type="match status" value="1"/>
</dbReference>
<dbReference type="Gene3D" id="1.10.340.30">
    <property type="entry name" value="Hypothetical protein, domain 2"/>
    <property type="match status" value="1"/>
</dbReference>
<evidence type="ECO:0000259" key="5">
    <source>
        <dbReference type="SMART" id="SM00478"/>
    </source>
</evidence>
<name>A0A8H6ZUR4_PLEOS</name>
<evidence type="ECO:0000256" key="4">
    <source>
        <dbReference type="SAM" id="MobiDB-lite"/>
    </source>
</evidence>
<dbReference type="PANTHER" id="PTHR43003:SF5">
    <property type="entry name" value="DNA-3-METHYLADENINE GLYCOSYLASE"/>
    <property type="match status" value="1"/>
</dbReference>
<feature type="compositionally biased region" description="Low complexity" evidence="4">
    <location>
        <begin position="1"/>
        <end position="14"/>
    </location>
</feature>
<evidence type="ECO:0000256" key="3">
    <source>
        <dbReference type="ARBA" id="ARBA00023204"/>
    </source>
</evidence>
<proteinExistence type="inferred from homology"/>
<feature type="region of interest" description="Disordered" evidence="4">
    <location>
        <begin position="284"/>
        <end position="346"/>
    </location>
</feature>